<comment type="subunit">
    <text evidence="9">Component of the TIM22 complex.</text>
</comment>
<keyword evidence="8" id="KW-0472">Membrane</keyword>
<evidence type="ECO:0000313" key="10">
    <source>
        <dbReference type="EMBL" id="KAK5116133.1"/>
    </source>
</evidence>
<proteinExistence type="inferred from homology"/>
<protein>
    <recommendedName>
        <fullName evidence="3 9">Mitochondrial import inner membrane translocase subunit TIM22</fullName>
    </recommendedName>
</protein>
<accession>A0AAN7YSX7</accession>
<dbReference type="PANTHER" id="PTHR14110">
    <property type="entry name" value="MITOCHONDRIAL IMPORT INNER MEMBRANE TRANSLOCASE SUBUNIT TIM22"/>
    <property type="match status" value="1"/>
</dbReference>
<dbReference type="GO" id="GO:0008320">
    <property type="term" value="F:protein transmembrane transporter activity"/>
    <property type="evidence" value="ECO:0007669"/>
    <property type="project" value="UniProtKB-UniRule"/>
</dbReference>
<keyword evidence="4" id="KW-0812">Transmembrane</keyword>
<keyword evidence="9" id="KW-0653">Protein transport</keyword>
<evidence type="ECO:0000313" key="11">
    <source>
        <dbReference type="Proteomes" id="UP001310890"/>
    </source>
</evidence>
<dbReference type="EMBL" id="JAVRRL010000009">
    <property type="protein sequence ID" value="KAK5116133.1"/>
    <property type="molecule type" value="Genomic_DNA"/>
</dbReference>
<keyword evidence="9" id="KW-0811">Translocation</keyword>
<comment type="similarity">
    <text evidence="2 9">Belongs to the Tim17/Tim22/Tim23 family.</text>
</comment>
<comment type="subcellular location">
    <subcellularLocation>
        <location evidence="1 9">Mitochondrion inner membrane</location>
        <topology evidence="1 9">Multi-pass membrane protein</topology>
    </subcellularLocation>
</comment>
<comment type="function">
    <text evidence="9">Essential core component of the TIM22 complex, a complex that mediates the import and insertion of multi-pass transmembrane proteins into the mitochondrial inner membrane. In the TIM22 complex, it constitutes the voltage-activated and signal-gated channel. Forms a twin-pore translocase that uses the membrane potential as external driving force in 2 voltage-dependent steps.</text>
</comment>
<sequence length="184" mass="19031">MAFPGMGGMGGRSSAGMAPQQMQEQQMIKYMQMAMESCPAKTVIAGTMGFGLGGVFGLFMASMRYDTPLGAGVPGSIGTTSDLPMREQIKRGFKDMGKASWSSARNFGYIGALFAGSECALEGLRAKNDLYNGVAAGCFTGGWLAKSGGPQAVVVGCAGFAAFSAAIDAYMHMESSDRAADPIV</sequence>
<dbReference type="Pfam" id="PF02466">
    <property type="entry name" value="Tim17"/>
    <property type="match status" value="1"/>
</dbReference>
<evidence type="ECO:0000256" key="3">
    <source>
        <dbReference type="ARBA" id="ARBA00020722"/>
    </source>
</evidence>
<dbReference type="AlphaFoldDB" id="A0AAN7YSX7"/>
<organism evidence="10 11">
    <name type="scientific">Meristemomyces frigidus</name>
    <dbReference type="NCBI Taxonomy" id="1508187"/>
    <lineage>
        <taxon>Eukaryota</taxon>
        <taxon>Fungi</taxon>
        <taxon>Dikarya</taxon>
        <taxon>Ascomycota</taxon>
        <taxon>Pezizomycotina</taxon>
        <taxon>Dothideomycetes</taxon>
        <taxon>Dothideomycetidae</taxon>
        <taxon>Mycosphaerellales</taxon>
        <taxon>Teratosphaeriaceae</taxon>
        <taxon>Meristemomyces</taxon>
    </lineage>
</organism>
<dbReference type="GO" id="GO:0030943">
    <property type="term" value="F:mitochondrion targeting sequence binding"/>
    <property type="evidence" value="ECO:0007669"/>
    <property type="project" value="TreeGrafter"/>
</dbReference>
<keyword evidence="6" id="KW-1133">Transmembrane helix</keyword>
<keyword evidence="5 9" id="KW-0999">Mitochondrion inner membrane</keyword>
<dbReference type="Proteomes" id="UP001310890">
    <property type="component" value="Unassembled WGS sequence"/>
</dbReference>
<evidence type="ECO:0000256" key="4">
    <source>
        <dbReference type="ARBA" id="ARBA00022692"/>
    </source>
</evidence>
<keyword evidence="7 9" id="KW-0496">Mitochondrion</keyword>
<reference evidence="10" key="1">
    <citation type="submission" date="2023-08" db="EMBL/GenBank/DDBJ databases">
        <title>Black Yeasts Isolated from many extreme environments.</title>
        <authorList>
            <person name="Coleine C."/>
            <person name="Stajich J.E."/>
            <person name="Selbmann L."/>
        </authorList>
    </citation>
    <scope>NUCLEOTIDE SEQUENCE</scope>
    <source>
        <strain evidence="10">CCFEE 5401</strain>
    </source>
</reference>
<dbReference type="GO" id="GO:0045039">
    <property type="term" value="P:protein insertion into mitochondrial inner membrane"/>
    <property type="evidence" value="ECO:0007669"/>
    <property type="project" value="UniProtKB-UniRule"/>
</dbReference>
<evidence type="ECO:0000256" key="9">
    <source>
        <dbReference type="RuleBase" id="RU367038"/>
    </source>
</evidence>
<gene>
    <name evidence="10" type="primary">TIM22</name>
    <name evidence="10" type="ORF">LTR62_008459</name>
</gene>
<evidence type="ECO:0000256" key="2">
    <source>
        <dbReference type="ARBA" id="ARBA00008444"/>
    </source>
</evidence>
<comment type="caution">
    <text evidence="10">The sequence shown here is derived from an EMBL/GenBank/DDBJ whole genome shotgun (WGS) entry which is preliminary data.</text>
</comment>
<evidence type="ECO:0000256" key="6">
    <source>
        <dbReference type="ARBA" id="ARBA00022989"/>
    </source>
</evidence>
<evidence type="ECO:0000256" key="1">
    <source>
        <dbReference type="ARBA" id="ARBA00004448"/>
    </source>
</evidence>
<name>A0AAN7YSX7_9PEZI</name>
<evidence type="ECO:0000256" key="5">
    <source>
        <dbReference type="ARBA" id="ARBA00022792"/>
    </source>
</evidence>
<dbReference type="GO" id="GO:0042721">
    <property type="term" value="C:TIM22 mitochondrial import inner membrane insertion complex"/>
    <property type="evidence" value="ECO:0007669"/>
    <property type="project" value="UniProtKB-UniRule"/>
</dbReference>
<evidence type="ECO:0000256" key="8">
    <source>
        <dbReference type="ARBA" id="ARBA00023136"/>
    </source>
</evidence>
<dbReference type="InterPro" id="IPR039175">
    <property type="entry name" value="TIM22"/>
</dbReference>
<keyword evidence="9" id="KW-0813">Transport</keyword>
<dbReference type="PANTHER" id="PTHR14110:SF0">
    <property type="entry name" value="MITOCHONDRIAL IMPORT INNER MEMBRANE TRANSLOCASE SUBUNIT TIM22"/>
    <property type="match status" value="1"/>
</dbReference>
<evidence type="ECO:0000256" key="7">
    <source>
        <dbReference type="ARBA" id="ARBA00023128"/>
    </source>
</evidence>